<sequence length="238" mass="22525">MGGVATAARLAAAGLMVAGLATSTVVASADPDETRGPAPGPAASPAPAPAPSAAPAPAASPAPAPAPSAAPAPAASPGASPAPAPPGPKTSIDKDGIYAVGTDIVPGIYSSGGPVGNGTCYWKRTGNPDGALIDNAMTKKAQVVQIDPGDKAFKTSGCQPWQLTPDAVPPSQTPPAGVQGTLGILNGLLGGNAQRPPQPSPAPQAPAPAPAPASQAPAAPQAPAAAPATPVAPQAAHS</sequence>
<proteinExistence type="predicted"/>
<evidence type="ECO:0000313" key="3">
    <source>
        <dbReference type="EMBL" id="AFC43832.1"/>
    </source>
</evidence>
<organism evidence="3 4">
    <name type="scientific">Mycobacterium intracellulare (strain ATCC 13950 / DSM 43223 / JCM 6384 / NCTC 13025 / 3600)</name>
    <dbReference type="NCBI Taxonomy" id="487521"/>
    <lineage>
        <taxon>Bacteria</taxon>
        <taxon>Bacillati</taxon>
        <taxon>Actinomycetota</taxon>
        <taxon>Actinomycetes</taxon>
        <taxon>Mycobacteriales</taxon>
        <taxon>Mycobacteriaceae</taxon>
        <taxon>Mycobacterium</taxon>
        <taxon>Mycobacterium avium complex (MAC)</taxon>
    </lineage>
</organism>
<dbReference type="PATRIC" id="fig|487521.10.peg.2626"/>
<name>H8ILY3_MYCIA</name>
<feature type="chain" id="PRO_5003612654" description="Lipoprotein" evidence="2">
    <location>
        <begin position="30"/>
        <end position="238"/>
    </location>
</feature>
<dbReference type="eggNOG" id="ENOG5033FYI">
    <property type="taxonomic scope" value="Bacteria"/>
</dbReference>
<dbReference type="Proteomes" id="UP000008004">
    <property type="component" value="Chromosome"/>
</dbReference>
<feature type="signal peptide" evidence="2">
    <location>
        <begin position="1"/>
        <end position="29"/>
    </location>
</feature>
<feature type="region of interest" description="Disordered" evidence="1">
    <location>
        <begin position="28"/>
        <end position="95"/>
    </location>
</feature>
<evidence type="ECO:0000313" key="4">
    <source>
        <dbReference type="Proteomes" id="UP000008004"/>
    </source>
</evidence>
<accession>H8ILY3</accession>
<dbReference type="PRINTS" id="PR01217">
    <property type="entry name" value="PRICHEXTENSN"/>
</dbReference>
<feature type="compositionally biased region" description="Pro residues" evidence="1">
    <location>
        <begin position="38"/>
        <end position="70"/>
    </location>
</feature>
<evidence type="ECO:0000256" key="2">
    <source>
        <dbReference type="SAM" id="SignalP"/>
    </source>
</evidence>
<feature type="region of interest" description="Disordered" evidence="1">
    <location>
        <begin position="164"/>
        <end position="238"/>
    </location>
</feature>
<gene>
    <name evidence="3" type="ordered locus">OCU_26130</name>
</gene>
<keyword evidence="2" id="KW-0732">Signal</keyword>
<dbReference type="KEGG" id="mia:OCU_26130"/>
<dbReference type="AlphaFoldDB" id="H8ILY3"/>
<dbReference type="EMBL" id="CP003322">
    <property type="protein sequence ID" value="AFC43832.1"/>
    <property type="molecule type" value="Genomic_DNA"/>
</dbReference>
<evidence type="ECO:0000256" key="1">
    <source>
        <dbReference type="SAM" id="MobiDB-lite"/>
    </source>
</evidence>
<feature type="compositionally biased region" description="Low complexity" evidence="1">
    <location>
        <begin position="182"/>
        <end position="195"/>
    </location>
</feature>
<feature type="compositionally biased region" description="Low complexity" evidence="1">
    <location>
        <begin position="212"/>
        <end position="238"/>
    </location>
</feature>
<protein>
    <recommendedName>
        <fullName evidence="5">Lipoprotein</fullName>
    </recommendedName>
</protein>
<evidence type="ECO:0008006" key="5">
    <source>
        <dbReference type="Google" id="ProtNLM"/>
    </source>
</evidence>
<dbReference type="HOGENOM" id="CLU_122361_1_0_11"/>
<feature type="compositionally biased region" description="Pro residues" evidence="1">
    <location>
        <begin position="196"/>
        <end position="211"/>
    </location>
</feature>
<reference evidence="3 4" key="1">
    <citation type="journal article" date="2012" name="J. Bacteriol.">
        <title>Complete genome sequence of Mycobacterium intracellulare strain ATCC 13950T.</title>
        <authorList>
            <person name="Kim B.J."/>
            <person name="Choi B.S."/>
            <person name="Lim J.S."/>
            <person name="Choi I.Y."/>
            <person name="Lee J.H."/>
            <person name="Chun J."/>
            <person name="Kook Y.H."/>
            <person name="Kim B.J."/>
        </authorList>
    </citation>
    <scope>NUCLEOTIDE SEQUENCE [LARGE SCALE GENOMIC DNA]</scope>
    <source>
        <strain evidence="4">ATCC 13950 / DSM 43223 / JCM 6384 / NCTC 13025 / 3600</strain>
    </source>
</reference>